<keyword evidence="3" id="KW-1185">Reference proteome</keyword>
<dbReference type="Pfam" id="PF04273">
    <property type="entry name" value="BLH_phosphatase"/>
    <property type="match status" value="1"/>
</dbReference>
<accession>A0ABU1MRU5</accession>
<evidence type="ECO:0000259" key="1">
    <source>
        <dbReference type="Pfam" id="PF04273"/>
    </source>
</evidence>
<dbReference type="Gene3D" id="3.90.190.10">
    <property type="entry name" value="Protein tyrosine phosphatase superfamily"/>
    <property type="match status" value="1"/>
</dbReference>
<dbReference type="RefSeq" id="WP_309806430.1">
    <property type="nucleotide sequence ID" value="NZ_JAVDRD010000014.1"/>
</dbReference>
<dbReference type="Proteomes" id="UP001184150">
    <property type="component" value="Unassembled WGS sequence"/>
</dbReference>
<dbReference type="EMBL" id="JAVDRD010000014">
    <property type="protein sequence ID" value="MDR6513070.1"/>
    <property type="molecule type" value="Genomic_DNA"/>
</dbReference>
<dbReference type="InterPro" id="IPR029021">
    <property type="entry name" value="Prot-tyrosine_phosphatase-like"/>
</dbReference>
<dbReference type="SUPFAM" id="SSF52799">
    <property type="entry name" value="(Phosphotyrosine protein) phosphatases II"/>
    <property type="match status" value="1"/>
</dbReference>
<feature type="domain" description="Beta-lactamase hydrolase-like protein phosphatase-like" evidence="1">
    <location>
        <begin position="4"/>
        <end position="112"/>
    </location>
</feature>
<name>A0ABU1MRU5_9SPHN</name>
<gene>
    <name evidence="2" type="ORF">J2792_003958</name>
</gene>
<organism evidence="2 3">
    <name type="scientific">Novosphingobium capsulatum</name>
    <dbReference type="NCBI Taxonomy" id="13688"/>
    <lineage>
        <taxon>Bacteria</taxon>
        <taxon>Pseudomonadati</taxon>
        <taxon>Pseudomonadota</taxon>
        <taxon>Alphaproteobacteria</taxon>
        <taxon>Sphingomonadales</taxon>
        <taxon>Sphingomonadaceae</taxon>
        <taxon>Novosphingobium</taxon>
    </lineage>
</organism>
<sequence length="147" mass="15209">MSQFRQIDGQFLASPQITVEDVALAKELGVTLIINNRPEGESDNQTPGAEIAAAAQDAGIAYVAIPVTHAGFSMPQVDAFQQALRQAGDAPVLAYCRSGTRSTLLWALAQAANGANPFEIAAKAAAGGYDIGPIRAQVDILSARASG</sequence>
<comment type="caution">
    <text evidence="2">The sequence shown here is derived from an EMBL/GenBank/DDBJ whole genome shotgun (WGS) entry which is preliminary data.</text>
</comment>
<dbReference type="InterPro" id="IPR005939">
    <property type="entry name" value="BLH_phosphatase-like"/>
</dbReference>
<protein>
    <submittedName>
        <fullName evidence="2">Uncharacterized protein (TIGR01244 family)</fullName>
    </submittedName>
</protein>
<proteinExistence type="predicted"/>
<reference evidence="2 3" key="1">
    <citation type="submission" date="2023-07" db="EMBL/GenBank/DDBJ databases">
        <title>Sorghum-associated microbial communities from plants grown in Nebraska, USA.</title>
        <authorList>
            <person name="Schachtman D."/>
        </authorList>
    </citation>
    <scope>NUCLEOTIDE SEQUENCE [LARGE SCALE GENOMIC DNA]</scope>
    <source>
        <strain evidence="2 3">DS1027</strain>
    </source>
</reference>
<dbReference type="NCBIfam" id="TIGR01244">
    <property type="entry name" value="TIGR01244 family sulfur transferase"/>
    <property type="match status" value="1"/>
</dbReference>
<evidence type="ECO:0000313" key="2">
    <source>
        <dbReference type="EMBL" id="MDR6513070.1"/>
    </source>
</evidence>
<evidence type="ECO:0000313" key="3">
    <source>
        <dbReference type="Proteomes" id="UP001184150"/>
    </source>
</evidence>